<dbReference type="Pfam" id="PF13414">
    <property type="entry name" value="TPR_11"/>
    <property type="match status" value="1"/>
</dbReference>
<protein>
    <recommendedName>
        <fullName evidence="3">Tetratricopeptide repeat protein</fullName>
    </recommendedName>
</protein>
<sequence length="201" mass="23321">MHARTGVVIFGLLASRSSVPRDFYRYPTELIVMESSVTAEKARQAITLFRNAVNLIRLLQRSAIPRWSDGLTTWFSDKRPPDDRDETPFYNDAELERYREARVWLKRSIELNPYFPDAYLLLGNAFAEIDSDFDTMLAYYDKALALDPDNDEFHNARMAHYLTTGRLNLALDDLLHLERLQSGYAESMREHYESAVECGEK</sequence>
<dbReference type="Gene3D" id="1.25.40.10">
    <property type="entry name" value="Tetratricopeptide repeat domain"/>
    <property type="match status" value="1"/>
</dbReference>
<name>A0ABP9VJL7_9BACT</name>
<gene>
    <name evidence="1" type="ORF">Rcae01_00837</name>
</gene>
<dbReference type="Proteomes" id="UP001416858">
    <property type="component" value="Unassembled WGS sequence"/>
</dbReference>
<dbReference type="SUPFAM" id="SSF48452">
    <property type="entry name" value="TPR-like"/>
    <property type="match status" value="1"/>
</dbReference>
<evidence type="ECO:0000313" key="2">
    <source>
        <dbReference type="Proteomes" id="UP001416858"/>
    </source>
</evidence>
<evidence type="ECO:0008006" key="3">
    <source>
        <dbReference type="Google" id="ProtNLM"/>
    </source>
</evidence>
<comment type="caution">
    <text evidence="1">The sequence shown here is derived from an EMBL/GenBank/DDBJ whole genome shotgun (WGS) entry which is preliminary data.</text>
</comment>
<evidence type="ECO:0000313" key="1">
    <source>
        <dbReference type="EMBL" id="GAA5505392.1"/>
    </source>
</evidence>
<proteinExistence type="predicted"/>
<reference evidence="1 2" key="1">
    <citation type="submission" date="2024-02" db="EMBL/GenBank/DDBJ databases">
        <title>Rhodopirellula caenicola NBRC 110016.</title>
        <authorList>
            <person name="Ichikawa N."/>
            <person name="Katano-Makiyama Y."/>
            <person name="Hidaka K."/>
        </authorList>
    </citation>
    <scope>NUCLEOTIDE SEQUENCE [LARGE SCALE GENOMIC DNA]</scope>
    <source>
        <strain evidence="1 2">NBRC 110016</strain>
    </source>
</reference>
<accession>A0ABP9VJL7</accession>
<organism evidence="1 2">
    <name type="scientific">Novipirellula caenicola</name>
    <dbReference type="NCBI Taxonomy" id="1536901"/>
    <lineage>
        <taxon>Bacteria</taxon>
        <taxon>Pseudomonadati</taxon>
        <taxon>Planctomycetota</taxon>
        <taxon>Planctomycetia</taxon>
        <taxon>Pirellulales</taxon>
        <taxon>Pirellulaceae</taxon>
        <taxon>Novipirellula</taxon>
    </lineage>
</organism>
<dbReference type="EMBL" id="BAABRO010000001">
    <property type="protein sequence ID" value="GAA5505392.1"/>
    <property type="molecule type" value="Genomic_DNA"/>
</dbReference>
<dbReference type="InterPro" id="IPR011990">
    <property type="entry name" value="TPR-like_helical_dom_sf"/>
</dbReference>
<keyword evidence="2" id="KW-1185">Reference proteome</keyword>